<accession>Q1QGJ3</accession>
<dbReference type="eggNOG" id="COG1295">
    <property type="taxonomic scope" value="Bacteria"/>
</dbReference>
<feature type="transmembrane region" description="Helical" evidence="6">
    <location>
        <begin position="188"/>
        <end position="209"/>
    </location>
</feature>
<evidence type="ECO:0000256" key="4">
    <source>
        <dbReference type="ARBA" id="ARBA00022989"/>
    </source>
</evidence>
<dbReference type="HOGENOM" id="CLU_077669_0_0_5"/>
<feature type="transmembrane region" description="Helical" evidence="6">
    <location>
        <begin position="254"/>
        <end position="279"/>
    </location>
</feature>
<dbReference type="RefSeq" id="WP_011512283.1">
    <property type="nucleotide sequence ID" value="NC_007964.1"/>
</dbReference>
<dbReference type="PANTHER" id="PTHR30213">
    <property type="entry name" value="INNER MEMBRANE PROTEIN YHJD"/>
    <property type="match status" value="1"/>
</dbReference>
<keyword evidence="5 6" id="KW-0472">Membrane</keyword>
<dbReference type="InterPro" id="IPR017039">
    <property type="entry name" value="Virul_fac_BrkB"/>
</dbReference>
<keyword evidence="4 6" id="KW-1133">Transmembrane helix</keyword>
<dbReference type="STRING" id="323097.Nham_3981"/>
<keyword evidence="8" id="KW-1185">Reference proteome</keyword>
<keyword evidence="2" id="KW-1003">Cell membrane</keyword>
<evidence type="ECO:0000256" key="3">
    <source>
        <dbReference type="ARBA" id="ARBA00022692"/>
    </source>
</evidence>
<dbReference type="EMBL" id="CP000319">
    <property type="protein sequence ID" value="ABE64654.1"/>
    <property type="molecule type" value="Genomic_DNA"/>
</dbReference>
<name>Q1QGJ3_NITHX</name>
<feature type="transmembrane region" description="Helical" evidence="6">
    <location>
        <begin position="32"/>
        <end position="57"/>
    </location>
</feature>
<feature type="transmembrane region" description="Helical" evidence="6">
    <location>
        <begin position="98"/>
        <end position="118"/>
    </location>
</feature>
<reference evidence="7 8" key="1">
    <citation type="submission" date="2006-03" db="EMBL/GenBank/DDBJ databases">
        <title>Complete sequence of chromosome of Nitrobacter hamburgensis X14.</title>
        <authorList>
            <consortium name="US DOE Joint Genome Institute"/>
            <person name="Copeland A."/>
            <person name="Lucas S."/>
            <person name="Lapidus A."/>
            <person name="Barry K."/>
            <person name="Detter J.C."/>
            <person name="Glavina del Rio T."/>
            <person name="Hammon N."/>
            <person name="Israni S."/>
            <person name="Dalin E."/>
            <person name="Tice H."/>
            <person name="Pitluck S."/>
            <person name="Chain P."/>
            <person name="Malfatti S."/>
            <person name="Shin M."/>
            <person name="Vergez L."/>
            <person name="Schmutz J."/>
            <person name="Larimer F."/>
            <person name="Land M."/>
            <person name="Hauser L."/>
            <person name="Kyrpides N."/>
            <person name="Ivanova N."/>
            <person name="Ward B."/>
            <person name="Arp D."/>
            <person name="Klotz M."/>
            <person name="Stein L."/>
            <person name="O'Mullan G."/>
            <person name="Starkenburg S."/>
            <person name="Sayavedra L."/>
            <person name="Poret-Peterson A.T."/>
            <person name="Gentry M.E."/>
            <person name="Bruce D."/>
            <person name="Richardson P."/>
        </authorList>
    </citation>
    <scope>NUCLEOTIDE SEQUENCE [LARGE SCALE GENOMIC DNA]</scope>
    <source>
        <strain evidence="8">DSM 10229 / NCIMB 13809 / X14</strain>
    </source>
</reference>
<dbReference type="Pfam" id="PF03631">
    <property type="entry name" value="Virul_fac_BrkB"/>
    <property type="match status" value="1"/>
</dbReference>
<dbReference type="Proteomes" id="UP000001953">
    <property type="component" value="Chromosome"/>
</dbReference>
<gene>
    <name evidence="7" type="ordered locus">Nham_3981</name>
</gene>
<evidence type="ECO:0000256" key="6">
    <source>
        <dbReference type="SAM" id="Phobius"/>
    </source>
</evidence>
<dbReference type="KEGG" id="nha:Nham_3981"/>
<organism evidence="7 8">
    <name type="scientific">Nitrobacter hamburgensis (strain DSM 10229 / NCIMB 13809 / X14)</name>
    <dbReference type="NCBI Taxonomy" id="323097"/>
    <lineage>
        <taxon>Bacteria</taxon>
        <taxon>Pseudomonadati</taxon>
        <taxon>Pseudomonadota</taxon>
        <taxon>Alphaproteobacteria</taxon>
        <taxon>Hyphomicrobiales</taxon>
        <taxon>Nitrobacteraceae</taxon>
        <taxon>Nitrobacter</taxon>
    </lineage>
</organism>
<dbReference type="GO" id="GO:0005886">
    <property type="term" value="C:plasma membrane"/>
    <property type="evidence" value="ECO:0007669"/>
    <property type="project" value="UniProtKB-SubCell"/>
</dbReference>
<feature type="transmembrane region" description="Helical" evidence="6">
    <location>
        <begin position="221"/>
        <end position="242"/>
    </location>
</feature>
<evidence type="ECO:0000256" key="2">
    <source>
        <dbReference type="ARBA" id="ARBA00022475"/>
    </source>
</evidence>
<dbReference type="NCBIfam" id="TIGR00765">
    <property type="entry name" value="yihY_not_rbn"/>
    <property type="match status" value="1"/>
</dbReference>
<feature type="transmembrane region" description="Helical" evidence="6">
    <location>
        <begin position="138"/>
        <end position="168"/>
    </location>
</feature>
<dbReference type="PIRSF" id="PIRSF035875">
    <property type="entry name" value="RNase_BN"/>
    <property type="match status" value="1"/>
</dbReference>
<dbReference type="PANTHER" id="PTHR30213:SF0">
    <property type="entry name" value="UPF0761 MEMBRANE PROTEIN YIHY"/>
    <property type="match status" value="1"/>
</dbReference>
<sequence>MWNAGRTARKIFKQPGAFALAVIKQFRANQGVLLAGAVAYYTLLSLVPLLILILMALSHIVPEDRLLSTLSEYLEFVVPGQSAALVQEVRTFLAQKQVVGGILFVTMLFFSALAFTILENAMSVIFYHRVKIKRRHFLVSAVMPYLFILFLGIGLLIVTVLSGVFQFLGTRSIVLLGQTRSLDQISMFFLYVIGVIGEMLLITAIYFVMPVGRLSLRHAMIGGVMAALLWELTRHILAWYYTTMSQIQLVYGSLTTAIAVLLSVEIGALILLIGAQVIAEYERVSREPIQTSSRPVKLEKP</sequence>
<comment type="subcellular location">
    <subcellularLocation>
        <location evidence="1">Cell membrane</location>
        <topology evidence="1">Multi-pass membrane protein</topology>
    </subcellularLocation>
</comment>
<protein>
    <submittedName>
        <fullName evidence="7">Ribonuclease BN, putative</fullName>
    </submittedName>
</protein>
<proteinExistence type="predicted"/>
<evidence type="ECO:0000313" key="8">
    <source>
        <dbReference type="Proteomes" id="UP000001953"/>
    </source>
</evidence>
<dbReference type="OrthoDB" id="9797028at2"/>
<evidence type="ECO:0000256" key="5">
    <source>
        <dbReference type="ARBA" id="ARBA00023136"/>
    </source>
</evidence>
<evidence type="ECO:0000313" key="7">
    <source>
        <dbReference type="EMBL" id="ABE64654.1"/>
    </source>
</evidence>
<evidence type="ECO:0000256" key="1">
    <source>
        <dbReference type="ARBA" id="ARBA00004651"/>
    </source>
</evidence>
<keyword evidence="3 6" id="KW-0812">Transmembrane</keyword>
<dbReference type="AlphaFoldDB" id="Q1QGJ3"/>